<dbReference type="AlphaFoldDB" id="A0A6G7IZ86"/>
<dbReference type="InterPro" id="IPR024311">
    <property type="entry name" value="Lipocalin-like"/>
</dbReference>
<evidence type="ECO:0000259" key="1">
    <source>
        <dbReference type="Pfam" id="PF13924"/>
    </source>
</evidence>
<evidence type="ECO:0000313" key="3">
    <source>
        <dbReference type="Proteomes" id="UP000502928"/>
    </source>
</evidence>
<reference evidence="2 3" key="1">
    <citation type="submission" date="2020-02" db="EMBL/GenBank/DDBJ databases">
        <title>Complete genome of Muricauda sp. 501str8.</title>
        <authorList>
            <person name="Dong B."/>
            <person name="Zhu S."/>
            <person name="Yang J."/>
            <person name="Chen J."/>
        </authorList>
    </citation>
    <scope>NUCLEOTIDE SEQUENCE [LARGE SCALE GENOMIC DNA]</scope>
    <source>
        <strain evidence="2 3">501str8</strain>
    </source>
</reference>
<dbReference type="Pfam" id="PF13924">
    <property type="entry name" value="Lipocalin_5"/>
    <property type="match status" value="1"/>
</dbReference>
<organism evidence="2 3">
    <name type="scientific">Flagellimonas oceani</name>
    <dbReference type="NCBI Taxonomy" id="2698672"/>
    <lineage>
        <taxon>Bacteria</taxon>
        <taxon>Pseudomonadati</taxon>
        <taxon>Bacteroidota</taxon>
        <taxon>Flavobacteriia</taxon>
        <taxon>Flavobacteriales</taxon>
        <taxon>Flavobacteriaceae</taxon>
        <taxon>Flagellimonas</taxon>
    </lineage>
</organism>
<keyword evidence="3" id="KW-1185">Reference proteome</keyword>
<proteinExistence type="predicted"/>
<accession>A0A6G7IZ86</accession>
<name>A0A6G7IZ86_9FLAO</name>
<sequence length="102" mass="11069">MENNNIKGTWELVSADLVLDKDTVPLFGQNPSGSLIFTEEMRFSVVLNDLDVPKFGTEDRSKGTCEELRAATAGTLALYGTYTVDAHGNFASQHVIGSSFPN</sequence>
<dbReference type="EMBL" id="CP049616">
    <property type="protein sequence ID" value="QII43557.1"/>
    <property type="molecule type" value="Genomic_DNA"/>
</dbReference>
<gene>
    <name evidence="2" type="ORF">GVT53_02275</name>
</gene>
<feature type="domain" description="Lipocalin-like" evidence="1">
    <location>
        <begin position="8"/>
        <end position="102"/>
    </location>
</feature>
<dbReference type="KEGG" id="mut:GVT53_02275"/>
<protein>
    <submittedName>
        <fullName evidence="2">Lipocalin-like domain-containing protein</fullName>
    </submittedName>
</protein>
<dbReference type="RefSeq" id="WP_166247227.1">
    <property type="nucleotide sequence ID" value="NZ_CP049616.1"/>
</dbReference>
<evidence type="ECO:0000313" key="2">
    <source>
        <dbReference type="EMBL" id="QII43557.1"/>
    </source>
</evidence>
<dbReference type="Proteomes" id="UP000502928">
    <property type="component" value="Chromosome"/>
</dbReference>